<protein>
    <submittedName>
        <fullName evidence="1">Uncharacterized protein</fullName>
    </submittedName>
</protein>
<comment type="caution">
    <text evidence="1">The sequence shown here is derived from an EMBL/GenBank/DDBJ whole genome shotgun (WGS) entry which is preliminary data.</text>
</comment>
<dbReference type="AlphaFoldDB" id="A0A0F9DE07"/>
<dbReference type="EMBL" id="LAZR01029307">
    <property type="protein sequence ID" value="KKL59968.1"/>
    <property type="molecule type" value="Genomic_DNA"/>
</dbReference>
<proteinExistence type="predicted"/>
<accession>A0A0F9DE07</accession>
<name>A0A0F9DE07_9ZZZZ</name>
<feature type="non-terminal residue" evidence="1">
    <location>
        <position position="1"/>
    </location>
</feature>
<organism evidence="1">
    <name type="scientific">marine sediment metagenome</name>
    <dbReference type="NCBI Taxonomy" id="412755"/>
    <lineage>
        <taxon>unclassified sequences</taxon>
        <taxon>metagenomes</taxon>
        <taxon>ecological metagenomes</taxon>
    </lineage>
</organism>
<evidence type="ECO:0000313" key="1">
    <source>
        <dbReference type="EMBL" id="KKL59968.1"/>
    </source>
</evidence>
<gene>
    <name evidence="1" type="ORF">LCGC14_2210000</name>
</gene>
<sequence length="42" mass="4901">FRLIIVAFSRLLFLWFLEGVEPRTCEKIPFVGHCYALLCEGI</sequence>
<reference evidence="1" key="1">
    <citation type="journal article" date="2015" name="Nature">
        <title>Complex archaea that bridge the gap between prokaryotes and eukaryotes.</title>
        <authorList>
            <person name="Spang A."/>
            <person name="Saw J.H."/>
            <person name="Jorgensen S.L."/>
            <person name="Zaremba-Niedzwiedzka K."/>
            <person name="Martijn J."/>
            <person name="Lind A.E."/>
            <person name="van Eijk R."/>
            <person name="Schleper C."/>
            <person name="Guy L."/>
            <person name="Ettema T.J."/>
        </authorList>
    </citation>
    <scope>NUCLEOTIDE SEQUENCE</scope>
</reference>